<dbReference type="AlphaFoldDB" id="A0A6D2KE82"/>
<dbReference type="InterPro" id="IPR053192">
    <property type="entry name" value="Vacuole_Formation_Reg"/>
</dbReference>
<protein>
    <recommendedName>
        <fullName evidence="2">DC1 domain-containing protein</fullName>
    </recommendedName>
</protein>
<dbReference type="InterPro" id="IPR046349">
    <property type="entry name" value="C1-like_sf"/>
</dbReference>
<evidence type="ECO:0000256" key="1">
    <source>
        <dbReference type="ARBA" id="ARBA00022737"/>
    </source>
</evidence>
<dbReference type="SUPFAM" id="SSF57889">
    <property type="entry name" value="Cysteine-rich domain"/>
    <property type="match status" value="2"/>
</dbReference>
<accession>A0A6D2KE82</accession>
<evidence type="ECO:0000259" key="2">
    <source>
        <dbReference type="Pfam" id="PF03107"/>
    </source>
</evidence>
<dbReference type="OrthoDB" id="1024584at2759"/>
<gene>
    <name evidence="3" type="ORF">MERR_LOCUS42561</name>
</gene>
<evidence type="ECO:0000313" key="4">
    <source>
        <dbReference type="Proteomes" id="UP000467841"/>
    </source>
</evidence>
<name>A0A6D2KE82_9BRAS</name>
<proteinExistence type="predicted"/>
<dbReference type="Proteomes" id="UP000467841">
    <property type="component" value="Unassembled WGS sequence"/>
</dbReference>
<sequence length="531" mass="60718">MDWDSEPKLLSLISRLMHVYNIAESDSALNSEGVALIMQIVSLISTMDLDLQPKPESKLMSLTTQAISAFTSMDLKYQPTPLVELISLISQKVSIDSEAESVPKSDSYFMFLVQQITGVSPEQELISLIHQILSLVIPMDPKWKNLTSFCPQVEVNLEEGKFHVTKEVMKRSESKWMCLPIRWEKFGLKGEDTSHFFCKGCNGKDHHEYEKAPVEIKHPLHPKHSLQLVKSIYTGAKKCYCCDESLRVIFYYCSACDYAMNITCVEKPRVLSIDHRKWHEHDLALFPRKAPLTCDLCGLADSSCPFYICGPCDFVVHQRCISLPRVIRISRHLHRISFTPSFDLGDRSCGVCRKEINKDYGGYSCITKGCSYAAHSRCATQNNVWDGKDLENMPEEVEEELEPFVRISNGVIQHFSHEHHHMRLNEETDREYDEDKQCQACVMPIYFDNFYSCIQCDFILHEDCANLSRKIHNPIHPHLLTLVGGHEGVMKYHKDRCSGCSYICKAVSIMSVVQKNVILRYMCSAPQSLSH</sequence>
<feature type="domain" description="DC1" evidence="2">
    <location>
        <begin position="219"/>
        <end position="265"/>
    </location>
</feature>
<comment type="caution">
    <text evidence="3">The sequence shown here is derived from an EMBL/GenBank/DDBJ whole genome shotgun (WGS) entry which is preliminary data.</text>
</comment>
<keyword evidence="4" id="KW-1185">Reference proteome</keyword>
<dbReference type="Pfam" id="PF03107">
    <property type="entry name" value="C1_2"/>
    <property type="match status" value="4"/>
</dbReference>
<dbReference type="InterPro" id="IPR004146">
    <property type="entry name" value="DC1"/>
</dbReference>
<feature type="domain" description="DC1" evidence="2">
    <location>
        <begin position="415"/>
        <end position="465"/>
    </location>
</feature>
<feature type="domain" description="DC1" evidence="2">
    <location>
        <begin position="331"/>
        <end position="379"/>
    </location>
</feature>
<dbReference type="PANTHER" id="PTHR32410">
    <property type="entry name" value="CYSTEINE/HISTIDINE-RICH C1 DOMAIN FAMILY PROTEIN"/>
    <property type="match status" value="1"/>
</dbReference>
<evidence type="ECO:0000313" key="3">
    <source>
        <dbReference type="EMBL" id="CAA7055325.1"/>
    </source>
</evidence>
<keyword evidence="1" id="KW-0677">Repeat</keyword>
<dbReference type="PANTHER" id="PTHR32410:SF153">
    <property type="entry name" value="CHP-RICH ZINC FINGER PROTEIN-LIKE-RELATED"/>
    <property type="match status" value="1"/>
</dbReference>
<dbReference type="EMBL" id="CACVBM020001607">
    <property type="protein sequence ID" value="CAA7055325.1"/>
    <property type="molecule type" value="Genomic_DNA"/>
</dbReference>
<feature type="domain" description="DC1" evidence="2">
    <location>
        <begin position="277"/>
        <end position="321"/>
    </location>
</feature>
<organism evidence="3 4">
    <name type="scientific">Microthlaspi erraticum</name>
    <dbReference type="NCBI Taxonomy" id="1685480"/>
    <lineage>
        <taxon>Eukaryota</taxon>
        <taxon>Viridiplantae</taxon>
        <taxon>Streptophyta</taxon>
        <taxon>Embryophyta</taxon>
        <taxon>Tracheophyta</taxon>
        <taxon>Spermatophyta</taxon>
        <taxon>Magnoliopsida</taxon>
        <taxon>eudicotyledons</taxon>
        <taxon>Gunneridae</taxon>
        <taxon>Pentapetalae</taxon>
        <taxon>rosids</taxon>
        <taxon>malvids</taxon>
        <taxon>Brassicales</taxon>
        <taxon>Brassicaceae</taxon>
        <taxon>Coluteocarpeae</taxon>
        <taxon>Microthlaspi</taxon>
    </lineage>
</organism>
<reference evidence="3" key="1">
    <citation type="submission" date="2020-01" db="EMBL/GenBank/DDBJ databases">
        <authorList>
            <person name="Mishra B."/>
        </authorList>
    </citation>
    <scope>NUCLEOTIDE SEQUENCE [LARGE SCALE GENOMIC DNA]</scope>
</reference>